<comment type="similarity">
    <text evidence="1">Belongs to the proline racemase family.</text>
</comment>
<evidence type="ECO:0000256" key="1">
    <source>
        <dbReference type="ARBA" id="ARBA00007529"/>
    </source>
</evidence>
<dbReference type="PANTHER" id="PTHR33442">
    <property type="entry name" value="TRANS-3-HYDROXY-L-PROLINE DEHYDRATASE"/>
    <property type="match status" value="1"/>
</dbReference>
<dbReference type="InterPro" id="IPR008794">
    <property type="entry name" value="Pro_racemase_fam"/>
</dbReference>
<dbReference type="PIRSF" id="PIRSF029792">
    <property type="entry name" value="Pro_racemase"/>
    <property type="match status" value="1"/>
</dbReference>
<dbReference type="Gene3D" id="3.10.310.10">
    <property type="entry name" value="Diaminopimelate Epimerase, Chain A, domain 1"/>
    <property type="match status" value="2"/>
</dbReference>
<comment type="caution">
    <text evidence="2">The sequence shown here is derived from an EMBL/GenBank/DDBJ whole genome shotgun (WGS) entry which is preliminary data.</text>
</comment>
<dbReference type="Pfam" id="PF05544">
    <property type="entry name" value="Pro_racemase"/>
    <property type="match status" value="1"/>
</dbReference>
<evidence type="ECO:0000313" key="2">
    <source>
        <dbReference type="EMBL" id="GLH71711.1"/>
    </source>
</evidence>
<dbReference type="EMBL" id="BSDE01000001">
    <property type="protein sequence ID" value="GLH71711.1"/>
    <property type="molecule type" value="Genomic_DNA"/>
</dbReference>
<dbReference type="SUPFAM" id="SSF54506">
    <property type="entry name" value="Diaminopimelate epimerase-like"/>
    <property type="match status" value="1"/>
</dbReference>
<protein>
    <submittedName>
        <fullName evidence="2">Proline racemase</fullName>
    </submittedName>
</protein>
<dbReference type="Proteomes" id="UP001165069">
    <property type="component" value="Unassembled WGS sequence"/>
</dbReference>
<sequence>MHTGGEPVRIVRSGYPPIEGATILTKRRHVREHLDHLRKLLMFEPRGHYDMYGALLVPPSLPGADLAVLFMHNEGYSTMCGHATIALGRYAVDHGLVPKVEPITEVGLECPCGLVKVYVEVRDGKAGRVSFDSVPAFLLAEQIRVEVPGFGPVTTDVSYGGAFYALADAGQFGLDVRTSRVRDLVDAATVLSAAVNRAIPIEHPLEPDLGFLYGSILTDGRERPEEGPSANICVFADAEVDRSPTGSGVTARMAARFQRGLVRAGQVCEIDSVTGARFTGEIRTEIACGSKPAVTVRVGGSAHYTGEARFWLEDGDEIGKGFLLK</sequence>
<keyword evidence="3" id="KW-1185">Reference proteome</keyword>
<name>A0ABQ5QBH3_9BACT</name>
<proteinExistence type="inferred from homology"/>
<accession>A0ABQ5QBH3</accession>
<evidence type="ECO:0000313" key="3">
    <source>
        <dbReference type="Proteomes" id="UP001165069"/>
    </source>
</evidence>
<dbReference type="SFLD" id="SFLDS00028">
    <property type="entry name" value="Proline_Racemase"/>
    <property type="match status" value="1"/>
</dbReference>
<reference evidence="2 3" key="1">
    <citation type="journal article" date="2023" name="Antonie Van Leeuwenhoek">
        <title>Mesoterricola silvestris gen. nov., sp. nov., Mesoterricola sediminis sp. nov., Geothrix oryzae sp. nov., Geothrix edaphica sp. nov., Geothrix rubra sp. nov., and Geothrix limicola sp. nov., six novel members of Acidobacteriota isolated from soils.</title>
        <authorList>
            <person name="Itoh H."/>
            <person name="Sugisawa Y."/>
            <person name="Mise K."/>
            <person name="Xu Z."/>
            <person name="Kuniyasu M."/>
            <person name="Ushijima N."/>
            <person name="Kawano K."/>
            <person name="Kobayashi E."/>
            <person name="Shiratori Y."/>
            <person name="Masuda Y."/>
            <person name="Senoo K."/>
        </authorList>
    </citation>
    <scope>NUCLEOTIDE SEQUENCE [LARGE SCALE GENOMIC DNA]</scope>
    <source>
        <strain evidence="2 3">Red804</strain>
    </source>
</reference>
<organism evidence="2 3">
    <name type="scientific">Geothrix limicola</name>
    <dbReference type="NCBI Taxonomy" id="2927978"/>
    <lineage>
        <taxon>Bacteria</taxon>
        <taxon>Pseudomonadati</taxon>
        <taxon>Acidobacteriota</taxon>
        <taxon>Holophagae</taxon>
        <taxon>Holophagales</taxon>
        <taxon>Holophagaceae</taxon>
        <taxon>Geothrix</taxon>
    </lineage>
</organism>
<gene>
    <name evidence="2" type="ORF">GETHLI_02130</name>
</gene>
<dbReference type="PANTHER" id="PTHR33442:SF1">
    <property type="entry name" value="TRANS-3-HYDROXY-L-PROLINE DEHYDRATASE"/>
    <property type="match status" value="1"/>
</dbReference>